<dbReference type="CTD" id="51253"/>
<gene>
    <name evidence="10" type="primary">LOC110988897</name>
</gene>
<dbReference type="OMA" id="WERGWHD"/>
<evidence type="ECO:0000256" key="2">
    <source>
        <dbReference type="ARBA" id="ARBA00022946"/>
    </source>
</evidence>
<reference evidence="10" key="1">
    <citation type="submission" date="2025-08" db="UniProtKB">
        <authorList>
            <consortium name="RefSeq"/>
        </authorList>
    </citation>
    <scope>IDENTIFICATION</scope>
</reference>
<evidence type="ECO:0000313" key="9">
    <source>
        <dbReference type="Proteomes" id="UP000694845"/>
    </source>
</evidence>
<evidence type="ECO:0000256" key="5">
    <source>
        <dbReference type="ARBA" id="ARBA00023274"/>
    </source>
</evidence>
<protein>
    <recommendedName>
        <fullName evidence="7">Large ribosomal subunit protein mL37</fullName>
    </recommendedName>
    <alternativeName>
        <fullName evidence="8">39S ribosomal protein L37, mitochondrial</fullName>
    </alternativeName>
</protein>
<keyword evidence="3" id="KW-0689">Ribosomal protein</keyword>
<dbReference type="GeneID" id="110988897"/>
<evidence type="ECO:0000256" key="4">
    <source>
        <dbReference type="ARBA" id="ARBA00023128"/>
    </source>
</evidence>
<dbReference type="KEGG" id="aplc:110988897"/>
<dbReference type="GO" id="GO:0005840">
    <property type="term" value="C:ribosome"/>
    <property type="evidence" value="ECO:0007669"/>
    <property type="project" value="UniProtKB-KW"/>
</dbReference>
<dbReference type="InterPro" id="IPR052482">
    <property type="entry name" value="mtLSU_mL37"/>
</dbReference>
<organism evidence="9 10">
    <name type="scientific">Acanthaster planci</name>
    <name type="common">Crown-of-thorns starfish</name>
    <dbReference type="NCBI Taxonomy" id="133434"/>
    <lineage>
        <taxon>Eukaryota</taxon>
        <taxon>Metazoa</taxon>
        <taxon>Echinodermata</taxon>
        <taxon>Eleutherozoa</taxon>
        <taxon>Asterozoa</taxon>
        <taxon>Asteroidea</taxon>
        <taxon>Valvatacea</taxon>
        <taxon>Valvatida</taxon>
        <taxon>Acanthasteridae</taxon>
        <taxon>Acanthaster</taxon>
    </lineage>
</organism>
<dbReference type="Pfam" id="PF07147">
    <property type="entry name" value="PDCD9"/>
    <property type="match status" value="1"/>
</dbReference>
<evidence type="ECO:0000256" key="6">
    <source>
        <dbReference type="ARBA" id="ARBA00037985"/>
    </source>
</evidence>
<evidence type="ECO:0000256" key="1">
    <source>
        <dbReference type="ARBA" id="ARBA00004173"/>
    </source>
</evidence>
<keyword evidence="2" id="KW-0809">Transit peptide</keyword>
<dbReference type="RefSeq" id="XP_022108538.1">
    <property type="nucleotide sequence ID" value="XM_022252846.1"/>
</dbReference>
<dbReference type="Proteomes" id="UP000694845">
    <property type="component" value="Unplaced"/>
</dbReference>
<keyword evidence="9" id="KW-1185">Reference proteome</keyword>
<comment type="similarity">
    <text evidence="6">Belongs to the mitochondrion-specific ribosomal protein mL37 family.</text>
</comment>
<name>A0A8B7ZSI5_ACAPL</name>
<dbReference type="GO" id="GO:0006412">
    <property type="term" value="P:translation"/>
    <property type="evidence" value="ECO:0007669"/>
    <property type="project" value="InterPro"/>
</dbReference>
<comment type="subcellular location">
    <subcellularLocation>
        <location evidence="1">Mitochondrion</location>
    </subcellularLocation>
</comment>
<keyword evidence="5" id="KW-0687">Ribonucleoprotein</keyword>
<sequence>MTLFQRICQTGIILTRWLPPLSSQLLIHRGYRPEVLKRAIEKNKQKKKPLYRVIDEMFDLEPAVEQPPRFEIPVTHPKYSNRVSVGPDNPHQHDQVAYIFTHDIYLQEGVKQALWLTKSKLMGNGQMPNQIQDISASVEFHDIEQKLEDSVRQCRQYDTTNRIIPMKRFSFTQTMALIRLCSLLGTQYPTLLSRAQAMNYYVGASWTRENNILQVRGRPGMLLTCKDPLLPLAGLDEIQGTKAHTLETFFPLAPTIDLRTYYVYKENYNFPGFHDGYAFPHAHTLFLYGNYNVLQSEKINARGIMFAFANALSRARLHHGIEEMDLPTPFVTQCVVTNGVLYSYIHVQLNTLQLESSDGIKNMVWLDANNALYQDMYPPHIKIRRTKGSRKTQRGYYRPLLRRDPELGCRELDVNVFKKFLGCNLNGAVK</sequence>
<dbReference type="GO" id="GO:0003735">
    <property type="term" value="F:structural constituent of ribosome"/>
    <property type="evidence" value="ECO:0007669"/>
    <property type="project" value="InterPro"/>
</dbReference>
<evidence type="ECO:0000313" key="10">
    <source>
        <dbReference type="RefSeq" id="XP_022108538.1"/>
    </source>
</evidence>
<dbReference type="PANTHER" id="PTHR15889:SF2">
    <property type="entry name" value="LARGE RIBOSOMAL SUBUNIT PROTEIN ML37"/>
    <property type="match status" value="1"/>
</dbReference>
<evidence type="ECO:0000256" key="7">
    <source>
        <dbReference type="ARBA" id="ARBA00039442"/>
    </source>
</evidence>
<proteinExistence type="inferred from homology"/>
<dbReference type="AlphaFoldDB" id="A0A8B7ZSI5"/>
<dbReference type="OrthoDB" id="5835618at2759"/>
<dbReference type="GO" id="GO:0005739">
    <property type="term" value="C:mitochondrion"/>
    <property type="evidence" value="ECO:0007669"/>
    <property type="project" value="UniProtKB-SubCell"/>
</dbReference>
<dbReference type="GO" id="GO:1990904">
    <property type="term" value="C:ribonucleoprotein complex"/>
    <property type="evidence" value="ECO:0007669"/>
    <property type="project" value="UniProtKB-KW"/>
</dbReference>
<evidence type="ECO:0000256" key="3">
    <source>
        <dbReference type="ARBA" id="ARBA00022980"/>
    </source>
</evidence>
<dbReference type="InterPro" id="IPR010793">
    <property type="entry name" value="Ribosomal_mL37/mL65"/>
</dbReference>
<keyword evidence="4" id="KW-0496">Mitochondrion</keyword>
<accession>A0A8B7ZSI5</accession>
<evidence type="ECO:0000256" key="8">
    <source>
        <dbReference type="ARBA" id="ARBA00041617"/>
    </source>
</evidence>
<dbReference type="PANTHER" id="PTHR15889">
    <property type="entry name" value="MITOCHONDRIAL RIBOSOMAL PROTEIN L37"/>
    <property type="match status" value="1"/>
</dbReference>